<organism evidence="1">
    <name type="scientific">gut metagenome</name>
    <dbReference type="NCBI Taxonomy" id="749906"/>
    <lineage>
        <taxon>unclassified sequences</taxon>
        <taxon>metagenomes</taxon>
        <taxon>organismal metagenomes</taxon>
    </lineage>
</organism>
<name>J9GK45_9ZZZZ</name>
<gene>
    <name evidence="1" type="ORF">EVA_04222</name>
</gene>
<sequence>MSALEQEISLYNAQVLGLEGRQTKGWFRRFMKKVMIVLGADAMGAMLGASAGLPGGPVGTLIGGGAGAVSASAMAAVAVRNGYLDLNDDPFGYRKPYAIKLDSAKIQHLVVSFNPNCMKELVPRRTMVCFGNKNDSRVDSLGYLHNVSLIKVNNREPQWVNYSLQHISISATREFMKEARWGRYAIENIHYKTYPIVIRIADAANKSTDLEDFCKRMNYICPQMKGKTEVLSQAILGLGQVSEQELNSREYMEKLLDYVEKSNVNMKTKMELRIGIIVAHASSKLWDAAVFKNQ</sequence>
<protein>
    <submittedName>
        <fullName evidence="1">Uncharacterized protein</fullName>
    </submittedName>
</protein>
<accession>J9GK45</accession>
<dbReference type="AlphaFoldDB" id="J9GK45"/>
<evidence type="ECO:0000313" key="1">
    <source>
        <dbReference type="EMBL" id="EJX07669.1"/>
    </source>
</evidence>
<reference evidence="1" key="1">
    <citation type="journal article" date="2012" name="PLoS ONE">
        <title>Gene sets for utilization of primary and secondary nutrition supplies in the distal gut of endangered iberian lynx.</title>
        <authorList>
            <person name="Alcaide M."/>
            <person name="Messina E."/>
            <person name="Richter M."/>
            <person name="Bargiela R."/>
            <person name="Peplies J."/>
            <person name="Huws S.A."/>
            <person name="Newbold C.J."/>
            <person name="Golyshin P.N."/>
            <person name="Simon M.A."/>
            <person name="Lopez G."/>
            <person name="Yakimov M.M."/>
            <person name="Ferrer M."/>
        </authorList>
    </citation>
    <scope>NUCLEOTIDE SEQUENCE</scope>
</reference>
<comment type="caution">
    <text evidence="1">The sequence shown here is derived from an EMBL/GenBank/DDBJ whole genome shotgun (WGS) entry which is preliminary data.</text>
</comment>
<proteinExistence type="predicted"/>
<dbReference type="EMBL" id="AMCI01000821">
    <property type="protein sequence ID" value="EJX07669.1"/>
    <property type="molecule type" value="Genomic_DNA"/>
</dbReference>